<proteinExistence type="predicted"/>
<gene>
    <name evidence="1" type="primary">Necator_chrIII.g11653</name>
    <name evidence="1" type="ORF">RB195_010888</name>
</gene>
<keyword evidence="2" id="KW-1185">Reference proteome</keyword>
<reference evidence="1 2" key="1">
    <citation type="submission" date="2023-08" db="EMBL/GenBank/DDBJ databases">
        <title>A Necator americanus chromosomal reference genome.</title>
        <authorList>
            <person name="Ilik V."/>
            <person name="Petrzelkova K.J."/>
            <person name="Pardy F."/>
            <person name="Fuh T."/>
            <person name="Niatou-Singa F.S."/>
            <person name="Gouil Q."/>
            <person name="Baker L."/>
            <person name="Ritchie M.E."/>
            <person name="Jex A.R."/>
            <person name="Gazzola D."/>
            <person name="Li H."/>
            <person name="Toshio Fujiwara R."/>
            <person name="Zhan B."/>
            <person name="Aroian R.V."/>
            <person name="Pafco B."/>
            <person name="Schwarz E.M."/>
        </authorList>
    </citation>
    <scope>NUCLEOTIDE SEQUENCE [LARGE SCALE GENOMIC DNA]</scope>
    <source>
        <strain evidence="1 2">Aroian</strain>
        <tissue evidence="1">Whole animal</tissue>
    </source>
</reference>
<sequence>MPVVGPITNEVKLRAYPSAIRPIMMYRSETWAAPSTVMERLDCTERKLFRRLLDYFWPRICHNEDLYAEVGVDETWKISTFSTTIESG</sequence>
<accession>A0ABR1CZW5</accession>
<dbReference type="Proteomes" id="UP001303046">
    <property type="component" value="Unassembled WGS sequence"/>
</dbReference>
<evidence type="ECO:0000313" key="2">
    <source>
        <dbReference type="Proteomes" id="UP001303046"/>
    </source>
</evidence>
<organism evidence="1 2">
    <name type="scientific">Necator americanus</name>
    <name type="common">Human hookworm</name>
    <dbReference type="NCBI Taxonomy" id="51031"/>
    <lineage>
        <taxon>Eukaryota</taxon>
        <taxon>Metazoa</taxon>
        <taxon>Ecdysozoa</taxon>
        <taxon>Nematoda</taxon>
        <taxon>Chromadorea</taxon>
        <taxon>Rhabditida</taxon>
        <taxon>Rhabditina</taxon>
        <taxon>Rhabditomorpha</taxon>
        <taxon>Strongyloidea</taxon>
        <taxon>Ancylostomatidae</taxon>
        <taxon>Bunostominae</taxon>
        <taxon>Necator</taxon>
    </lineage>
</organism>
<comment type="caution">
    <text evidence="1">The sequence shown here is derived from an EMBL/GenBank/DDBJ whole genome shotgun (WGS) entry which is preliminary data.</text>
</comment>
<dbReference type="EMBL" id="JAVFWL010000003">
    <property type="protein sequence ID" value="KAK6743857.1"/>
    <property type="molecule type" value="Genomic_DNA"/>
</dbReference>
<evidence type="ECO:0000313" key="1">
    <source>
        <dbReference type="EMBL" id="KAK6743857.1"/>
    </source>
</evidence>
<name>A0ABR1CZW5_NECAM</name>
<protein>
    <submittedName>
        <fullName evidence="1">Uncharacterized protein</fullName>
    </submittedName>
</protein>